<evidence type="ECO:0000313" key="1">
    <source>
        <dbReference type="EMBL" id="KAF3113560.1"/>
    </source>
</evidence>
<dbReference type="Proteomes" id="UP000475325">
    <property type="component" value="Unassembled WGS sequence"/>
</dbReference>
<gene>
    <name evidence="1" type="ORF">TWF102_000215</name>
</gene>
<dbReference type="AlphaFoldDB" id="A0A7C8JH86"/>
<evidence type="ECO:0000313" key="2">
    <source>
        <dbReference type="Proteomes" id="UP000475325"/>
    </source>
</evidence>
<protein>
    <submittedName>
        <fullName evidence="1">Uncharacterized protein</fullName>
    </submittedName>
</protein>
<name>A0A7C8JH86_ORBOL</name>
<comment type="caution">
    <text evidence="1">The sequence shown here is derived from an EMBL/GenBank/DDBJ whole genome shotgun (WGS) entry which is preliminary data.</text>
</comment>
<organism evidence="1 2">
    <name type="scientific">Orbilia oligospora</name>
    <name type="common">Nematode-trapping fungus</name>
    <name type="synonym">Arthrobotrys oligospora</name>
    <dbReference type="NCBI Taxonomy" id="2813651"/>
    <lineage>
        <taxon>Eukaryota</taxon>
        <taxon>Fungi</taxon>
        <taxon>Dikarya</taxon>
        <taxon>Ascomycota</taxon>
        <taxon>Pezizomycotina</taxon>
        <taxon>Orbiliomycetes</taxon>
        <taxon>Orbiliales</taxon>
        <taxon>Orbiliaceae</taxon>
        <taxon>Orbilia</taxon>
    </lineage>
</organism>
<dbReference type="EMBL" id="WIQW01000001">
    <property type="protein sequence ID" value="KAF3113560.1"/>
    <property type="molecule type" value="Genomic_DNA"/>
</dbReference>
<accession>A0A7C8JH86</accession>
<reference evidence="1 2" key="1">
    <citation type="submission" date="2019-06" db="EMBL/GenBank/DDBJ databases">
        <authorList>
            <person name="Palmer J.M."/>
        </authorList>
    </citation>
    <scope>NUCLEOTIDE SEQUENCE [LARGE SCALE GENOMIC DNA]</scope>
    <source>
        <strain evidence="1 2">TWF102</strain>
    </source>
</reference>
<sequence length="278" mass="31166">MELDIPQVIGPEYYRRGYETIEGDSVSTTGMNLTPKSPLNRNDAILMSPDHHRNPYKYFPMNQRLNQHSESTVPFVQHQRACNNVPLVTTNFVDVGECGKLVEQIIKGSWLELGHYDETLGLPYFSSEDIRIRTLTDEILELEVHVKLYGETKGVLQKEESISCRDIAIALLCESAGLFGLDSIKAITKIDGCGTIPIVDKPGIYQILLVKSTKEIRADIIELLKDQGPAENKSDLNYEGNKTPICSTPQAPIFLFLRSPDSSGRVCEKLYELSSQFV</sequence>
<proteinExistence type="predicted"/>